<comment type="caution">
    <text evidence="2">The sequence shown here is derived from an EMBL/GenBank/DDBJ whole genome shotgun (WGS) entry which is preliminary data.</text>
</comment>
<gene>
    <name evidence="2" type="ORF">SteCoe_16674</name>
</gene>
<sequence>MDIKCSYPNCSKQATFKCDCSNNSNNCYLHMQDHKMQKDCFIRPVKSKSLAAKVEDNQNALNYLTYNSINLAQKMINEVKSCLIKNLNLIKNEKQRIKTLTLSKSESQVKTILNWASSLKNIKRDSKAYTKCLKMLLGIDKDSIKLIEEAKKQEILNQRVEENLKKNIEKNNDLAKKLAETEEKLKCSELCIKTVDMKLEELRIIFPSSRFESKFQ</sequence>
<feature type="coiled-coil region" evidence="1">
    <location>
        <begin position="150"/>
        <end position="185"/>
    </location>
</feature>
<organism evidence="2 3">
    <name type="scientific">Stentor coeruleus</name>
    <dbReference type="NCBI Taxonomy" id="5963"/>
    <lineage>
        <taxon>Eukaryota</taxon>
        <taxon>Sar</taxon>
        <taxon>Alveolata</taxon>
        <taxon>Ciliophora</taxon>
        <taxon>Postciliodesmatophora</taxon>
        <taxon>Heterotrichea</taxon>
        <taxon>Heterotrichida</taxon>
        <taxon>Stentoridae</taxon>
        <taxon>Stentor</taxon>
    </lineage>
</organism>
<keyword evidence="3" id="KW-1185">Reference proteome</keyword>
<evidence type="ECO:0000256" key="1">
    <source>
        <dbReference type="SAM" id="Coils"/>
    </source>
</evidence>
<evidence type="ECO:0000313" key="3">
    <source>
        <dbReference type="Proteomes" id="UP000187209"/>
    </source>
</evidence>
<proteinExistence type="predicted"/>
<dbReference type="Proteomes" id="UP000187209">
    <property type="component" value="Unassembled WGS sequence"/>
</dbReference>
<accession>A0A1R2C0S0</accession>
<name>A0A1R2C0S0_9CILI</name>
<reference evidence="2 3" key="1">
    <citation type="submission" date="2016-11" db="EMBL/GenBank/DDBJ databases">
        <title>The macronuclear genome of Stentor coeruleus: a giant cell with tiny introns.</title>
        <authorList>
            <person name="Slabodnick M."/>
            <person name="Ruby J.G."/>
            <person name="Reiff S.B."/>
            <person name="Swart E.C."/>
            <person name="Gosai S."/>
            <person name="Prabakaran S."/>
            <person name="Witkowska E."/>
            <person name="Larue G.E."/>
            <person name="Fisher S."/>
            <person name="Freeman R.M."/>
            <person name="Gunawardena J."/>
            <person name="Chu W."/>
            <person name="Stover N.A."/>
            <person name="Gregory B.D."/>
            <person name="Nowacki M."/>
            <person name="Derisi J."/>
            <person name="Roy S.W."/>
            <person name="Marshall W.F."/>
            <person name="Sood P."/>
        </authorList>
    </citation>
    <scope>NUCLEOTIDE SEQUENCE [LARGE SCALE GENOMIC DNA]</scope>
    <source>
        <strain evidence="2">WM001</strain>
    </source>
</reference>
<keyword evidence="1" id="KW-0175">Coiled coil</keyword>
<dbReference type="EMBL" id="MPUH01000335">
    <property type="protein sequence ID" value="OMJ82569.1"/>
    <property type="molecule type" value="Genomic_DNA"/>
</dbReference>
<evidence type="ECO:0000313" key="2">
    <source>
        <dbReference type="EMBL" id="OMJ82569.1"/>
    </source>
</evidence>
<dbReference type="AlphaFoldDB" id="A0A1R2C0S0"/>
<protein>
    <submittedName>
        <fullName evidence="2">Uncharacterized protein</fullName>
    </submittedName>
</protein>